<dbReference type="RefSeq" id="WP_190452783.1">
    <property type="nucleotide sequence ID" value="NZ_JAMPLM010000079.1"/>
</dbReference>
<name>A0ABV0KU33_9CYAN</name>
<accession>A0ABV0KU33</accession>
<organism evidence="1 2">
    <name type="scientific">Stenomitos frigidus AS-A4</name>
    <dbReference type="NCBI Taxonomy" id="2933935"/>
    <lineage>
        <taxon>Bacteria</taxon>
        <taxon>Bacillati</taxon>
        <taxon>Cyanobacteriota</taxon>
        <taxon>Cyanophyceae</taxon>
        <taxon>Leptolyngbyales</taxon>
        <taxon>Leptolyngbyaceae</taxon>
        <taxon>Stenomitos</taxon>
    </lineage>
</organism>
<proteinExistence type="predicted"/>
<evidence type="ECO:0000313" key="2">
    <source>
        <dbReference type="Proteomes" id="UP001476950"/>
    </source>
</evidence>
<reference evidence="1 2" key="1">
    <citation type="submission" date="2022-04" db="EMBL/GenBank/DDBJ databases">
        <title>Positive selection, recombination, and allopatry shape intraspecific diversity of widespread and dominant cyanobacteria.</title>
        <authorList>
            <person name="Wei J."/>
            <person name="Shu W."/>
            <person name="Hu C."/>
        </authorList>
    </citation>
    <scope>NUCLEOTIDE SEQUENCE [LARGE SCALE GENOMIC DNA]</scope>
    <source>
        <strain evidence="1 2">AS-A4</strain>
    </source>
</reference>
<sequence>MPRSQWSSQVRVAATAPAPKKVELSLGSALSACTGWRLVHSEKGHRLASRAAQ</sequence>
<protein>
    <submittedName>
        <fullName evidence="1">Uncharacterized protein</fullName>
    </submittedName>
</protein>
<dbReference type="Proteomes" id="UP001476950">
    <property type="component" value="Unassembled WGS sequence"/>
</dbReference>
<dbReference type="EMBL" id="JAMPLM010000079">
    <property type="protein sequence ID" value="MEP1062672.1"/>
    <property type="molecule type" value="Genomic_DNA"/>
</dbReference>
<keyword evidence="2" id="KW-1185">Reference proteome</keyword>
<evidence type="ECO:0000313" key="1">
    <source>
        <dbReference type="EMBL" id="MEP1062672.1"/>
    </source>
</evidence>
<comment type="caution">
    <text evidence="1">The sequence shown here is derived from an EMBL/GenBank/DDBJ whole genome shotgun (WGS) entry which is preliminary data.</text>
</comment>
<gene>
    <name evidence="1" type="ORF">NDI38_30320</name>
</gene>